<dbReference type="EMBL" id="BART01010118">
    <property type="protein sequence ID" value="GAG85364.1"/>
    <property type="molecule type" value="Genomic_DNA"/>
</dbReference>
<comment type="caution">
    <text evidence="1">The sequence shown here is derived from an EMBL/GenBank/DDBJ whole genome shotgun (WGS) entry which is preliminary data.</text>
</comment>
<accession>X1ARE1</accession>
<dbReference type="AlphaFoldDB" id="X1ARE1"/>
<proteinExistence type="predicted"/>
<reference evidence="1" key="1">
    <citation type="journal article" date="2014" name="Front. Microbiol.">
        <title>High frequency of phylogenetically diverse reductive dehalogenase-homologous genes in deep subseafloor sedimentary metagenomes.</title>
        <authorList>
            <person name="Kawai M."/>
            <person name="Futagami T."/>
            <person name="Toyoda A."/>
            <person name="Takaki Y."/>
            <person name="Nishi S."/>
            <person name="Hori S."/>
            <person name="Arai W."/>
            <person name="Tsubouchi T."/>
            <person name="Morono Y."/>
            <person name="Uchiyama I."/>
            <person name="Ito T."/>
            <person name="Fujiyama A."/>
            <person name="Inagaki F."/>
            <person name="Takami H."/>
        </authorList>
    </citation>
    <scope>NUCLEOTIDE SEQUENCE</scope>
    <source>
        <strain evidence="1">Expedition CK06-06</strain>
    </source>
</reference>
<organism evidence="1">
    <name type="scientific">marine sediment metagenome</name>
    <dbReference type="NCBI Taxonomy" id="412755"/>
    <lineage>
        <taxon>unclassified sequences</taxon>
        <taxon>metagenomes</taxon>
        <taxon>ecological metagenomes</taxon>
    </lineage>
</organism>
<gene>
    <name evidence="1" type="ORF">S01H4_22168</name>
</gene>
<feature type="non-terminal residue" evidence="1">
    <location>
        <position position="343"/>
    </location>
</feature>
<protein>
    <submittedName>
        <fullName evidence="1">Uncharacterized protein</fullName>
    </submittedName>
</protein>
<sequence length="343" mass="35842">QVNNLGVGAFKGTVGVDVVSTLDISDTQAQFFLFSATFSSGGFFTKFEQGDVIVKVVGESVDQAFLVQEGGGNEVARFGYDQITQSAIFELSNLVNKYIEFNDNKVNLNVDSFATWAVSEPQLSTANAGFIGQVKTDRVGYFNNLGFAYSGLGGAFEVLVGLGATTLSADRQQTLQDKNGIIALLSDIPAGGNGLYGGSGSTQIGTTTVSMALTDKIVFNKLSGGFTPQTKAIEVIGSTLLPNTTAFLENNGVLGVSNNPVEGLTSLTMNAVSKSIDAIVGSGLFQRKQLLKFNSPVGGVGNFTIELPVDVSGTVALTSDIPQGLAETIAINNTILDSQQIES</sequence>
<feature type="non-terminal residue" evidence="1">
    <location>
        <position position="1"/>
    </location>
</feature>
<name>X1ARE1_9ZZZZ</name>
<evidence type="ECO:0000313" key="1">
    <source>
        <dbReference type="EMBL" id="GAG85364.1"/>
    </source>
</evidence>